<evidence type="ECO:0000256" key="11">
    <source>
        <dbReference type="ARBA" id="ARBA00023447"/>
    </source>
</evidence>
<dbReference type="GO" id="GO:0007059">
    <property type="term" value="P:chromosome segregation"/>
    <property type="evidence" value="ECO:0007669"/>
    <property type="project" value="UniProtKB-UniRule"/>
</dbReference>
<dbReference type="AlphaFoldDB" id="A0A1G8KY68"/>
<dbReference type="HAMAP" id="MF_00130">
    <property type="entry name" value="RecU"/>
    <property type="match status" value="1"/>
</dbReference>
<evidence type="ECO:0000256" key="1">
    <source>
        <dbReference type="ARBA" id="ARBA00004496"/>
    </source>
</evidence>
<dbReference type="EMBL" id="PNHE01000004">
    <property type="protein sequence ID" value="PMC58929.1"/>
    <property type="molecule type" value="Genomic_DNA"/>
</dbReference>
<keyword evidence="5 13" id="KW-0255">Endonuclease</keyword>
<keyword evidence="3 13" id="KW-0540">Nuclease</keyword>
<evidence type="ECO:0000256" key="9">
    <source>
        <dbReference type="ARBA" id="ARBA00023172"/>
    </source>
</evidence>
<dbReference type="Proteomes" id="UP000235682">
    <property type="component" value="Unassembled WGS sequence"/>
</dbReference>
<dbReference type="CDD" id="cd22354">
    <property type="entry name" value="RecU-like"/>
    <property type="match status" value="1"/>
</dbReference>
<keyword evidence="17" id="KW-1185">Reference proteome</keyword>
<organism evidence="16 17">
    <name type="scientific">Dolosicoccus paucivorans</name>
    <dbReference type="NCBI Taxonomy" id="84521"/>
    <lineage>
        <taxon>Bacteria</taxon>
        <taxon>Bacillati</taxon>
        <taxon>Bacillota</taxon>
        <taxon>Bacilli</taxon>
        <taxon>Lactobacillales</taxon>
        <taxon>Aerococcaceae</taxon>
        <taxon>Dolosicoccus</taxon>
    </lineage>
</organism>
<evidence type="ECO:0000256" key="3">
    <source>
        <dbReference type="ARBA" id="ARBA00022722"/>
    </source>
</evidence>
<dbReference type="InterPro" id="IPR011856">
    <property type="entry name" value="tRNA_endonuc-like_dom_sf"/>
</dbReference>
<evidence type="ECO:0000256" key="7">
    <source>
        <dbReference type="ARBA" id="ARBA00022801"/>
    </source>
</evidence>
<dbReference type="GO" id="GO:0006310">
    <property type="term" value="P:DNA recombination"/>
    <property type="evidence" value="ECO:0007669"/>
    <property type="project" value="UniProtKB-UniRule"/>
</dbReference>
<dbReference type="STRING" id="84521.SAMN04487994_101512"/>
<evidence type="ECO:0000256" key="12">
    <source>
        <dbReference type="ARBA" id="ARBA00029523"/>
    </source>
</evidence>
<proteinExistence type="inferred from homology"/>
<dbReference type="Pfam" id="PF03838">
    <property type="entry name" value="RecU"/>
    <property type="match status" value="1"/>
</dbReference>
<evidence type="ECO:0000256" key="8">
    <source>
        <dbReference type="ARBA" id="ARBA00022842"/>
    </source>
</evidence>
<comment type="subcellular location">
    <subcellularLocation>
        <location evidence="1 13">Cytoplasm</location>
    </subcellularLocation>
</comment>
<keyword evidence="9 13" id="KW-0233">DNA recombination</keyword>
<gene>
    <name evidence="13" type="primary">recU</name>
    <name evidence="16" type="ORF">CJ205_01810</name>
</gene>
<reference evidence="16 17" key="1">
    <citation type="submission" date="2017-09" db="EMBL/GenBank/DDBJ databases">
        <title>Bacterial strain isolated from the female urinary microbiota.</title>
        <authorList>
            <person name="Thomas-White K."/>
            <person name="Kumar N."/>
            <person name="Forster S."/>
            <person name="Putonti C."/>
            <person name="Lawley T."/>
            <person name="Wolfe A.J."/>
        </authorList>
    </citation>
    <scope>NUCLEOTIDE SEQUENCE [LARGE SCALE GENOMIC DNA]</scope>
    <source>
        <strain evidence="16 17">UMB0852</strain>
    </source>
</reference>
<evidence type="ECO:0000313" key="16">
    <source>
        <dbReference type="EMBL" id="PMC58929.1"/>
    </source>
</evidence>
<keyword evidence="8 13" id="KW-0460">Magnesium</keyword>
<keyword evidence="10 13" id="KW-0234">DNA repair</keyword>
<evidence type="ECO:0000256" key="4">
    <source>
        <dbReference type="ARBA" id="ARBA00022723"/>
    </source>
</evidence>
<dbReference type="Gene3D" id="3.40.1350.10">
    <property type="match status" value="1"/>
</dbReference>
<evidence type="ECO:0000256" key="6">
    <source>
        <dbReference type="ARBA" id="ARBA00022763"/>
    </source>
</evidence>
<comment type="function">
    <text evidence="13">Endonuclease that resolves Holliday junction intermediates in genetic recombination. Cleaves mobile four-strand junctions by introducing symmetrical nicks in paired strands. Promotes annealing of linear ssDNA with homologous dsDNA. Required for DNA repair, homologous recombination and chromosome segregation.</text>
</comment>
<dbReference type="InterPro" id="IPR004612">
    <property type="entry name" value="Resolv_RecU"/>
</dbReference>
<sequence length="200" mass="23305">MVRYPSGHGLRRNTSLNSAKRPKRNIQYGSRGMSLEGRINESNHYYLTRNKAIIHKKPTPIQVVQVDYPRRSAAKITEAYYRQASTTDYNGVYKGYYVDFEAKETTNKTSFPLQNLPLHQRTHMQQCLEHGGIAFVLFSFKVHQEIFLLPYEYLMEFLSKETAKSIPYEFIKEKGYACPTGAFPMIDYLHALDQYLDDLK</sequence>
<evidence type="ECO:0000256" key="2">
    <source>
        <dbReference type="ARBA" id="ARBA00022490"/>
    </source>
</evidence>
<feature type="binding site" evidence="13">
    <location>
        <position position="101"/>
    </location>
    <ligand>
        <name>Mg(2+)</name>
        <dbReference type="ChEBI" id="CHEBI:18420"/>
    </ligand>
</feature>
<dbReference type="GO" id="GO:0005737">
    <property type="term" value="C:cytoplasm"/>
    <property type="evidence" value="ECO:0007669"/>
    <property type="project" value="UniProtKB-SubCell"/>
</dbReference>
<name>A0A1G8KY68_9LACT</name>
<dbReference type="GO" id="GO:0000287">
    <property type="term" value="F:magnesium ion binding"/>
    <property type="evidence" value="ECO:0007669"/>
    <property type="project" value="UniProtKB-UniRule"/>
</dbReference>
<feature type="binding site" evidence="13">
    <location>
        <position position="86"/>
    </location>
    <ligand>
        <name>Mg(2+)</name>
        <dbReference type="ChEBI" id="CHEBI:18420"/>
    </ligand>
</feature>
<evidence type="ECO:0000256" key="14">
    <source>
        <dbReference type="NCBIfam" id="TIGR00648"/>
    </source>
</evidence>
<dbReference type="InterPro" id="IPR011335">
    <property type="entry name" value="Restrct_endonuc-II-like"/>
</dbReference>
<dbReference type="NCBIfam" id="TIGR00648">
    <property type="entry name" value="recU"/>
    <property type="match status" value="1"/>
</dbReference>
<dbReference type="RefSeq" id="WP_092084953.1">
    <property type="nucleotide sequence ID" value="NZ_FNEL01000015.1"/>
</dbReference>
<feature type="binding site" evidence="13">
    <location>
        <position position="120"/>
    </location>
    <ligand>
        <name>Mg(2+)</name>
        <dbReference type="ChEBI" id="CHEBI:18420"/>
    </ligand>
</feature>
<keyword evidence="6 13" id="KW-0227">DNA damage</keyword>
<comment type="caution">
    <text evidence="16">The sequence shown here is derived from an EMBL/GenBank/DDBJ whole genome shotgun (WGS) entry which is preliminary data.</text>
</comment>
<dbReference type="NCBIfam" id="NF002584">
    <property type="entry name" value="PRK02234.1-5"/>
    <property type="match status" value="1"/>
</dbReference>
<feature type="region of interest" description="Disordered" evidence="15">
    <location>
        <begin position="1"/>
        <end position="24"/>
    </location>
</feature>
<comment type="similarity">
    <text evidence="11 13">Belongs to the RecU family.</text>
</comment>
<evidence type="ECO:0000256" key="15">
    <source>
        <dbReference type="SAM" id="MobiDB-lite"/>
    </source>
</evidence>
<evidence type="ECO:0000256" key="5">
    <source>
        <dbReference type="ARBA" id="ARBA00022759"/>
    </source>
</evidence>
<dbReference type="SUPFAM" id="SSF52980">
    <property type="entry name" value="Restriction endonuclease-like"/>
    <property type="match status" value="1"/>
</dbReference>
<dbReference type="GO" id="GO:0003676">
    <property type="term" value="F:nucleic acid binding"/>
    <property type="evidence" value="ECO:0007669"/>
    <property type="project" value="InterPro"/>
</dbReference>
<dbReference type="GO" id="GO:0008821">
    <property type="term" value="F:crossover junction DNA endonuclease activity"/>
    <property type="evidence" value="ECO:0007669"/>
    <property type="project" value="UniProtKB-EC"/>
</dbReference>
<dbReference type="EC" id="3.1.21.10" evidence="13 14"/>
<evidence type="ECO:0000256" key="10">
    <source>
        <dbReference type="ARBA" id="ARBA00023204"/>
    </source>
</evidence>
<feature type="site" description="Transition state stabilizer" evidence="13">
    <location>
        <position position="103"/>
    </location>
</feature>
<dbReference type="PIRSF" id="PIRSF037785">
    <property type="entry name" value="RecU"/>
    <property type="match status" value="1"/>
</dbReference>
<evidence type="ECO:0000256" key="13">
    <source>
        <dbReference type="HAMAP-Rule" id="MF_00130"/>
    </source>
</evidence>
<feature type="binding site" evidence="13">
    <location>
        <position position="88"/>
    </location>
    <ligand>
        <name>Mg(2+)</name>
        <dbReference type="ChEBI" id="CHEBI:18420"/>
    </ligand>
</feature>
<keyword evidence="4 13" id="KW-0479">Metal-binding</keyword>
<keyword evidence="2 13" id="KW-0963">Cytoplasm</keyword>
<accession>A0A1G8KY68</accession>
<dbReference type="OrthoDB" id="9783592at2"/>
<comment type="catalytic activity">
    <reaction evidence="13">
        <text>Endonucleolytic cleavage at a junction such as a reciprocal single-stranded crossover between two homologous DNA duplexes (Holliday junction).</text>
        <dbReference type="EC" id="3.1.21.10"/>
    </reaction>
</comment>
<dbReference type="GO" id="GO:0006281">
    <property type="term" value="P:DNA repair"/>
    <property type="evidence" value="ECO:0007669"/>
    <property type="project" value="UniProtKB-UniRule"/>
</dbReference>
<comment type="cofactor">
    <cofactor evidence="13">
        <name>Mg(2+)</name>
        <dbReference type="ChEBI" id="CHEBI:18420"/>
    </cofactor>
    <text evidence="13">Binds 1 Mg(2+) ion per subunit.</text>
</comment>
<keyword evidence="7 13" id="KW-0378">Hydrolase</keyword>
<evidence type="ECO:0000313" key="17">
    <source>
        <dbReference type="Proteomes" id="UP000235682"/>
    </source>
</evidence>
<protein>
    <recommendedName>
        <fullName evidence="12 13">Holliday junction resolvase RecU</fullName>
        <ecNumber evidence="13 14">3.1.21.10</ecNumber>
    </recommendedName>
    <alternativeName>
        <fullName evidence="13">Recombination protein U homolog</fullName>
    </alternativeName>
</protein>